<organism evidence="1 2">
    <name type="scientific">Acetobacter aceti</name>
    <dbReference type="NCBI Taxonomy" id="435"/>
    <lineage>
        <taxon>Bacteria</taxon>
        <taxon>Pseudomonadati</taxon>
        <taxon>Pseudomonadota</taxon>
        <taxon>Alphaproteobacteria</taxon>
        <taxon>Acetobacterales</taxon>
        <taxon>Acetobacteraceae</taxon>
        <taxon>Acetobacter</taxon>
        <taxon>Acetobacter subgen. Acetobacter</taxon>
    </lineage>
</organism>
<sequence length="73" mass="8107">MFYAVLTNGSVETKAFNTEAEAAQWIVDELGTDYADDFWVENGKLKQSSACLDFTAAVFPSEEEAEEFLGNDE</sequence>
<gene>
    <name evidence="1" type="ORF">AAJCM20276_26670</name>
</gene>
<dbReference type="Proteomes" id="UP000515220">
    <property type="component" value="Chromosome"/>
</dbReference>
<evidence type="ECO:0000313" key="1">
    <source>
        <dbReference type="EMBL" id="BCI68043.1"/>
    </source>
</evidence>
<name>A0A6S6PL22_ACEAC</name>
<reference evidence="1 2" key="1">
    <citation type="submission" date="2020-07" db="EMBL/GenBank/DDBJ databases">
        <title>Complete Genome Sequence of an acetic acid bacterium, Acetobacter aceti JCM20276.</title>
        <authorList>
            <person name="Hirose Y."/>
            <person name="Mihara H."/>
        </authorList>
    </citation>
    <scope>NUCLEOTIDE SEQUENCE [LARGE SCALE GENOMIC DNA]</scope>
    <source>
        <strain evidence="1 2">JCM20276</strain>
    </source>
</reference>
<accession>A0A6S6PL22</accession>
<dbReference type="EMBL" id="AP023326">
    <property type="protein sequence ID" value="BCI68043.1"/>
    <property type="molecule type" value="Genomic_DNA"/>
</dbReference>
<dbReference type="AlphaFoldDB" id="A0A6S6PL22"/>
<dbReference type="RefSeq" id="WP_099347906.1">
    <property type="nucleotide sequence ID" value="NZ_AP023326.1"/>
</dbReference>
<protein>
    <submittedName>
        <fullName evidence="1">Uncharacterized protein</fullName>
    </submittedName>
</protein>
<proteinExistence type="predicted"/>
<evidence type="ECO:0000313" key="2">
    <source>
        <dbReference type="Proteomes" id="UP000515220"/>
    </source>
</evidence>